<dbReference type="STRING" id="67003.A0A1X0NSB1"/>
<name>A0A1X0NSB1_9TRYP</name>
<dbReference type="InterPro" id="IPR001055">
    <property type="entry name" value="Adrenodoxin-like"/>
</dbReference>
<keyword evidence="4" id="KW-0411">Iron-sulfur</keyword>
<dbReference type="CDD" id="cd00207">
    <property type="entry name" value="fer2"/>
    <property type="match status" value="1"/>
</dbReference>
<dbReference type="GO" id="GO:0051537">
    <property type="term" value="F:2 iron, 2 sulfur cluster binding"/>
    <property type="evidence" value="ECO:0007669"/>
    <property type="project" value="UniProtKB-KW"/>
</dbReference>
<evidence type="ECO:0000259" key="5">
    <source>
        <dbReference type="PROSITE" id="PS51085"/>
    </source>
</evidence>
<dbReference type="GO" id="GO:0046872">
    <property type="term" value="F:metal ion binding"/>
    <property type="evidence" value="ECO:0007669"/>
    <property type="project" value="UniProtKB-KW"/>
</dbReference>
<evidence type="ECO:0000256" key="4">
    <source>
        <dbReference type="ARBA" id="ARBA00023014"/>
    </source>
</evidence>
<comment type="caution">
    <text evidence="6">The sequence shown here is derived from an EMBL/GenBank/DDBJ whole genome shotgun (WGS) entry which is preliminary data.</text>
</comment>
<accession>A0A1X0NSB1</accession>
<keyword evidence="7" id="KW-1185">Reference proteome</keyword>
<dbReference type="GeneID" id="39986813"/>
<dbReference type="EMBL" id="NBCO01000021">
    <property type="protein sequence ID" value="ORC87577.1"/>
    <property type="molecule type" value="Genomic_DNA"/>
</dbReference>
<dbReference type="PROSITE" id="PS51085">
    <property type="entry name" value="2FE2S_FER_2"/>
    <property type="match status" value="1"/>
</dbReference>
<organism evidence="6 7">
    <name type="scientific">Trypanosoma theileri</name>
    <dbReference type="NCBI Taxonomy" id="67003"/>
    <lineage>
        <taxon>Eukaryota</taxon>
        <taxon>Discoba</taxon>
        <taxon>Euglenozoa</taxon>
        <taxon>Kinetoplastea</taxon>
        <taxon>Metakinetoplastina</taxon>
        <taxon>Trypanosomatida</taxon>
        <taxon>Trypanosomatidae</taxon>
        <taxon>Trypanosoma</taxon>
    </lineage>
</organism>
<dbReference type="AlphaFoldDB" id="A0A1X0NSB1"/>
<sequence>MLARTAHRLRPFRPPPTLSSLLTHSYLSSSFLSSSSSIFSTPFLFQRRKHGGEGSGDRERPLTIHVHFPDNTTRTLTAYDGQSILDVAAEQGLPIEGACGGCCACSTCHVYLDEKANADELFEEPTEAENDMLDQAFFVQPNSRLGCQLILRQDKHDGLHFTLPRATRNMYVDGHTVKPH</sequence>
<dbReference type="Pfam" id="PF00111">
    <property type="entry name" value="Fer2"/>
    <property type="match status" value="1"/>
</dbReference>
<protein>
    <submittedName>
        <fullName evidence="6">Putative electron transfer protein</fullName>
    </submittedName>
</protein>
<dbReference type="GO" id="GO:0005739">
    <property type="term" value="C:mitochondrion"/>
    <property type="evidence" value="ECO:0007669"/>
    <property type="project" value="TreeGrafter"/>
</dbReference>
<keyword evidence="1" id="KW-0001">2Fe-2S</keyword>
<dbReference type="InterPro" id="IPR012675">
    <property type="entry name" value="Beta-grasp_dom_sf"/>
</dbReference>
<reference evidence="6 7" key="1">
    <citation type="submission" date="2017-03" db="EMBL/GenBank/DDBJ databases">
        <title>An alternative strategy for trypanosome survival in the mammalian bloodstream revealed through genome and transcriptome analysis of the ubiquitous bovine parasite Trypanosoma (Megatrypanum) theileri.</title>
        <authorList>
            <person name="Kelly S."/>
            <person name="Ivens A."/>
            <person name="Mott A."/>
            <person name="O'Neill E."/>
            <person name="Emms D."/>
            <person name="Macleod O."/>
            <person name="Voorheis P."/>
            <person name="Matthews J."/>
            <person name="Matthews K."/>
            <person name="Carrington M."/>
        </authorList>
    </citation>
    <scope>NUCLEOTIDE SEQUENCE [LARGE SCALE GENOMIC DNA]</scope>
    <source>
        <strain evidence="6">Edinburgh</strain>
    </source>
</reference>
<evidence type="ECO:0000256" key="1">
    <source>
        <dbReference type="ARBA" id="ARBA00022714"/>
    </source>
</evidence>
<proteinExistence type="predicted"/>
<evidence type="ECO:0000313" key="6">
    <source>
        <dbReference type="EMBL" id="ORC87577.1"/>
    </source>
</evidence>
<dbReference type="PANTHER" id="PTHR23426:SF63">
    <property type="entry name" value="TRANSFER PROTEIN, PUTATIVE-RELATED"/>
    <property type="match status" value="1"/>
</dbReference>
<dbReference type="GO" id="GO:0140647">
    <property type="term" value="P:P450-containing electron transport chain"/>
    <property type="evidence" value="ECO:0007669"/>
    <property type="project" value="InterPro"/>
</dbReference>
<gene>
    <name evidence="6" type="ORF">TM35_000211830</name>
</gene>
<dbReference type="SUPFAM" id="SSF54292">
    <property type="entry name" value="2Fe-2S ferredoxin-like"/>
    <property type="match status" value="1"/>
</dbReference>
<dbReference type="PANTHER" id="PTHR23426">
    <property type="entry name" value="FERREDOXIN/ADRENODOXIN"/>
    <property type="match status" value="1"/>
</dbReference>
<dbReference type="OrthoDB" id="268593at2759"/>
<dbReference type="VEuPathDB" id="TriTrypDB:TM35_000211830"/>
<feature type="domain" description="2Fe-2S ferredoxin-type" evidence="5">
    <location>
        <begin position="62"/>
        <end position="167"/>
    </location>
</feature>
<keyword evidence="3" id="KW-0408">Iron</keyword>
<dbReference type="Proteomes" id="UP000192257">
    <property type="component" value="Unassembled WGS sequence"/>
</dbReference>
<keyword evidence="2" id="KW-0479">Metal-binding</keyword>
<dbReference type="RefSeq" id="XP_028881643.1">
    <property type="nucleotide sequence ID" value="XM_029027033.1"/>
</dbReference>
<dbReference type="InterPro" id="IPR001041">
    <property type="entry name" value="2Fe-2S_ferredoxin-type"/>
</dbReference>
<evidence type="ECO:0000313" key="7">
    <source>
        <dbReference type="Proteomes" id="UP000192257"/>
    </source>
</evidence>
<evidence type="ECO:0000256" key="2">
    <source>
        <dbReference type="ARBA" id="ARBA00022723"/>
    </source>
</evidence>
<dbReference type="Gene3D" id="3.10.20.30">
    <property type="match status" value="1"/>
</dbReference>
<dbReference type="GO" id="GO:0009055">
    <property type="term" value="F:electron transfer activity"/>
    <property type="evidence" value="ECO:0007669"/>
    <property type="project" value="TreeGrafter"/>
</dbReference>
<evidence type="ECO:0000256" key="3">
    <source>
        <dbReference type="ARBA" id="ARBA00023004"/>
    </source>
</evidence>
<dbReference type="InterPro" id="IPR036010">
    <property type="entry name" value="2Fe-2S_ferredoxin-like_sf"/>
</dbReference>